<name>A0A8S5N691_9CAUD</name>
<evidence type="ECO:0000313" key="2">
    <source>
        <dbReference type="EMBL" id="DAD89847.1"/>
    </source>
</evidence>
<feature type="transmembrane region" description="Helical" evidence="1">
    <location>
        <begin position="47"/>
        <end position="69"/>
    </location>
</feature>
<dbReference type="InterPro" id="IPR016032">
    <property type="entry name" value="Sig_transdc_resp-reg_C-effctor"/>
</dbReference>
<accession>A0A8S5N691</accession>
<dbReference type="SUPFAM" id="SSF46894">
    <property type="entry name" value="C-terminal effector domain of the bipartite response regulators"/>
    <property type="match status" value="1"/>
</dbReference>
<keyword evidence="1" id="KW-1133">Transmembrane helix</keyword>
<proteinExistence type="predicted"/>
<keyword evidence="1" id="KW-0812">Transmembrane</keyword>
<dbReference type="Gene3D" id="1.10.10.10">
    <property type="entry name" value="Winged helix-like DNA-binding domain superfamily/Winged helix DNA-binding domain"/>
    <property type="match status" value="1"/>
</dbReference>
<dbReference type="EMBL" id="BK015070">
    <property type="protein sequence ID" value="DAD89847.1"/>
    <property type="molecule type" value="Genomic_DNA"/>
</dbReference>
<dbReference type="GO" id="GO:0003677">
    <property type="term" value="F:DNA binding"/>
    <property type="evidence" value="ECO:0007669"/>
    <property type="project" value="InterPro"/>
</dbReference>
<dbReference type="GO" id="GO:0006355">
    <property type="term" value="P:regulation of DNA-templated transcription"/>
    <property type="evidence" value="ECO:0007669"/>
    <property type="project" value="InterPro"/>
</dbReference>
<sequence>MSYKEKYKITEEDKKIIELRALGYQDKEISEELNLTMTAFRYRYCKLLAKIGAVNAPNLIYLAFSMGILGGKSGKRTKKSFDGRG</sequence>
<dbReference type="InterPro" id="IPR036388">
    <property type="entry name" value="WH-like_DNA-bd_sf"/>
</dbReference>
<keyword evidence="1" id="KW-0472">Membrane</keyword>
<evidence type="ECO:0000256" key="1">
    <source>
        <dbReference type="SAM" id="Phobius"/>
    </source>
</evidence>
<reference evidence="2" key="1">
    <citation type="journal article" date="2021" name="Proc. Natl. Acad. Sci. U.S.A.">
        <title>A Catalog of Tens of Thousands of Viruses from Human Metagenomes Reveals Hidden Associations with Chronic Diseases.</title>
        <authorList>
            <person name="Tisza M.J."/>
            <person name="Buck C.B."/>
        </authorList>
    </citation>
    <scope>NUCLEOTIDE SEQUENCE</scope>
    <source>
        <strain evidence="2">Ctsip2</strain>
    </source>
</reference>
<protein>
    <submittedName>
        <fullName evidence="2">Response regulator</fullName>
    </submittedName>
</protein>
<organism evidence="2">
    <name type="scientific">Myoviridae sp. ctsip2</name>
    <dbReference type="NCBI Taxonomy" id="2826705"/>
    <lineage>
        <taxon>Viruses</taxon>
        <taxon>Duplodnaviria</taxon>
        <taxon>Heunggongvirae</taxon>
        <taxon>Uroviricota</taxon>
        <taxon>Caudoviricetes</taxon>
    </lineage>
</organism>